<dbReference type="AlphaFoldDB" id="A0A929L3B6"/>
<dbReference type="EMBL" id="JADFFL010000006">
    <property type="protein sequence ID" value="MBE9663285.1"/>
    <property type="molecule type" value="Genomic_DNA"/>
</dbReference>
<comment type="caution">
    <text evidence="2">The sequence shown here is derived from an EMBL/GenBank/DDBJ whole genome shotgun (WGS) entry which is preliminary data.</text>
</comment>
<reference evidence="2" key="1">
    <citation type="submission" date="2020-10" db="EMBL/GenBank/DDBJ databases">
        <title>Mucilaginibacter mali sp. nov., isolated from rhizosphere soil of apple orchard.</title>
        <authorList>
            <person name="Lee J.-S."/>
            <person name="Kim H.S."/>
            <person name="Kim J.-S."/>
        </authorList>
    </citation>
    <scope>NUCLEOTIDE SEQUENCE</scope>
    <source>
        <strain evidence="2">KCTC 22746</strain>
    </source>
</reference>
<dbReference type="Proteomes" id="UP000622475">
    <property type="component" value="Unassembled WGS sequence"/>
</dbReference>
<evidence type="ECO:0000313" key="2">
    <source>
        <dbReference type="EMBL" id="MBE9663285.1"/>
    </source>
</evidence>
<evidence type="ECO:0000256" key="1">
    <source>
        <dbReference type="SAM" id="SignalP"/>
    </source>
</evidence>
<keyword evidence="1" id="KW-0732">Signal</keyword>
<gene>
    <name evidence="2" type="ORF">IRJ16_15460</name>
</gene>
<sequence>MKALHIISAAFTAILMSAGLRSKAQTLSPAPGDTLNLVIFNNDTNFDAKRTRIFSDKNTVDSLATILAADSSKHYRIVYRKQGVKGRVVSHKDFRKLDRSGIFSIMVAYNKKGLPEDDAPIYIVTSK</sequence>
<feature type="chain" id="PRO_5037082784" evidence="1">
    <location>
        <begin position="25"/>
        <end position="127"/>
    </location>
</feature>
<proteinExistence type="predicted"/>
<keyword evidence="3" id="KW-1185">Reference proteome</keyword>
<name>A0A929L3B6_9SPHI</name>
<dbReference type="RefSeq" id="WP_194112523.1">
    <property type="nucleotide sequence ID" value="NZ_JADFFL010000006.1"/>
</dbReference>
<feature type="signal peptide" evidence="1">
    <location>
        <begin position="1"/>
        <end position="24"/>
    </location>
</feature>
<organism evidence="2 3">
    <name type="scientific">Mucilaginibacter myungsuensis</name>
    <dbReference type="NCBI Taxonomy" id="649104"/>
    <lineage>
        <taxon>Bacteria</taxon>
        <taxon>Pseudomonadati</taxon>
        <taxon>Bacteroidota</taxon>
        <taxon>Sphingobacteriia</taxon>
        <taxon>Sphingobacteriales</taxon>
        <taxon>Sphingobacteriaceae</taxon>
        <taxon>Mucilaginibacter</taxon>
    </lineage>
</organism>
<evidence type="ECO:0000313" key="3">
    <source>
        <dbReference type="Proteomes" id="UP000622475"/>
    </source>
</evidence>
<accession>A0A929L3B6</accession>
<protein>
    <submittedName>
        <fullName evidence="2">Uncharacterized protein</fullName>
    </submittedName>
</protein>